<dbReference type="EMBL" id="LGFG01000017">
    <property type="protein sequence ID" value="KUK23539.1"/>
    <property type="molecule type" value="Genomic_DNA"/>
</dbReference>
<evidence type="ECO:0000313" key="7">
    <source>
        <dbReference type="EMBL" id="KUK23539.1"/>
    </source>
</evidence>
<dbReference type="GO" id="GO:0003677">
    <property type="term" value="F:DNA binding"/>
    <property type="evidence" value="ECO:0007669"/>
    <property type="project" value="InterPro"/>
</dbReference>
<dbReference type="Gene3D" id="3.30.390.60">
    <property type="entry name" value="Heat-inducible transcription repressor hrca homolog, domain 3"/>
    <property type="match status" value="1"/>
</dbReference>
<dbReference type="NCBIfam" id="TIGR00331">
    <property type="entry name" value="hrcA"/>
    <property type="match status" value="1"/>
</dbReference>
<gene>
    <name evidence="5" type="primary">hrcA</name>
    <name evidence="7" type="ORF">XD57_0357</name>
</gene>
<dbReference type="InterPro" id="IPR023120">
    <property type="entry name" value="WHTH_transcript_rep_HrcA_IDD"/>
</dbReference>
<dbReference type="PIRSF" id="PIRSF005485">
    <property type="entry name" value="HrcA"/>
    <property type="match status" value="1"/>
</dbReference>
<dbReference type="InterPro" id="IPR021153">
    <property type="entry name" value="HrcA_C"/>
</dbReference>
<evidence type="ECO:0000313" key="8">
    <source>
        <dbReference type="Proteomes" id="UP000058636"/>
    </source>
</evidence>
<keyword evidence="2 5" id="KW-0805">Transcription regulation</keyword>
<accession>A0A101ERX7</accession>
<dbReference type="PANTHER" id="PTHR34824:SF1">
    <property type="entry name" value="HEAT-INDUCIBLE TRANSCRIPTION REPRESSOR HRCA"/>
    <property type="match status" value="1"/>
</dbReference>
<dbReference type="SUPFAM" id="SSF55781">
    <property type="entry name" value="GAF domain-like"/>
    <property type="match status" value="1"/>
</dbReference>
<evidence type="ECO:0000256" key="5">
    <source>
        <dbReference type="HAMAP-Rule" id="MF_00081"/>
    </source>
</evidence>
<name>A0A101ERX7_9THEM</name>
<dbReference type="Gene3D" id="1.10.10.10">
    <property type="entry name" value="Winged helix-like DNA-binding domain superfamily/Winged helix DNA-binding domain"/>
    <property type="match status" value="1"/>
</dbReference>
<dbReference type="PATRIC" id="fig|93930.3.peg.1140"/>
<dbReference type="InterPro" id="IPR002571">
    <property type="entry name" value="HrcA"/>
</dbReference>
<dbReference type="InterPro" id="IPR036388">
    <property type="entry name" value="WH-like_DNA-bd_sf"/>
</dbReference>
<evidence type="ECO:0000256" key="3">
    <source>
        <dbReference type="ARBA" id="ARBA00023016"/>
    </source>
</evidence>
<keyword evidence="4 5" id="KW-0804">Transcription</keyword>
<dbReference type="PANTHER" id="PTHR34824">
    <property type="entry name" value="HEAT-INDUCIBLE TRANSCRIPTION REPRESSOR HRCA"/>
    <property type="match status" value="1"/>
</dbReference>
<organism evidence="7 8">
    <name type="scientific">Thermotoga petrophila</name>
    <dbReference type="NCBI Taxonomy" id="93929"/>
    <lineage>
        <taxon>Bacteria</taxon>
        <taxon>Thermotogati</taxon>
        <taxon>Thermotogota</taxon>
        <taxon>Thermotogae</taxon>
        <taxon>Thermotogales</taxon>
        <taxon>Thermotogaceae</taxon>
        <taxon>Thermotoga</taxon>
    </lineage>
</organism>
<dbReference type="InterPro" id="IPR036390">
    <property type="entry name" value="WH_DNA-bd_sf"/>
</dbReference>
<dbReference type="InterPro" id="IPR029016">
    <property type="entry name" value="GAF-like_dom_sf"/>
</dbReference>
<evidence type="ECO:0000256" key="2">
    <source>
        <dbReference type="ARBA" id="ARBA00023015"/>
    </source>
</evidence>
<dbReference type="SUPFAM" id="SSF46785">
    <property type="entry name" value="Winged helix' DNA-binding domain"/>
    <property type="match status" value="1"/>
</dbReference>
<evidence type="ECO:0000256" key="4">
    <source>
        <dbReference type="ARBA" id="ARBA00023163"/>
    </source>
</evidence>
<keyword evidence="3 5" id="KW-0346">Stress response</keyword>
<dbReference type="Proteomes" id="UP000058636">
    <property type="component" value="Unassembled WGS sequence"/>
</dbReference>
<keyword evidence="1 5" id="KW-0678">Repressor</keyword>
<protein>
    <recommendedName>
        <fullName evidence="5">Heat-inducible transcription repressor HrcA</fullName>
    </recommendedName>
</protein>
<dbReference type="HAMAP" id="MF_00081">
    <property type="entry name" value="HrcA"/>
    <property type="match status" value="1"/>
</dbReference>
<comment type="similarity">
    <text evidence="5">Belongs to the HrcA family.</text>
</comment>
<dbReference type="Pfam" id="PF01628">
    <property type="entry name" value="HrcA"/>
    <property type="match status" value="1"/>
</dbReference>
<dbReference type="AlphaFoldDB" id="A0A101ERX7"/>
<comment type="function">
    <text evidence="5">Negative regulator of class I heat shock genes (grpE-dnaK-dnaJ and groELS operons). Prevents heat-shock induction of these operons.</text>
</comment>
<reference evidence="7 8" key="1">
    <citation type="journal article" date="2015" name="MBio">
        <title>Genome-Resolved Metagenomic Analysis Reveals Roles for Candidate Phyla and Other Microbial Community Members in Biogeochemical Transformations in Oil Reservoirs.</title>
        <authorList>
            <person name="Hu P."/>
            <person name="Tom L."/>
            <person name="Singh A."/>
            <person name="Thomas B.C."/>
            <person name="Baker B.J."/>
            <person name="Piceno Y.M."/>
            <person name="Andersen G.L."/>
            <person name="Banfield J.F."/>
        </authorList>
    </citation>
    <scope>NUCLEOTIDE SEQUENCE [LARGE SCALE GENOMIC DNA]</scope>
    <source>
        <strain evidence="7">46_26</strain>
    </source>
</reference>
<proteinExistence type="inferred from homology"/>
<dbReference type="Gene3D" id="3.30.450.40">
    <property type="match status" value="1"/>
</dbReference>
<sequence>MRRLNRKNSDASKKLNDRQRKVLYCIVREYIENRKPVSSQRVLEVSNIEFSSATIRNDMKKLEYLGYIYQPHTSAGRIPTDKGLRFYYEEMLKISKETSEADLAVETFKSVPLADPEKILFLAGNLLARLTQGYVLIERPNTRDLKILRVMLIPVSEDYLIFSILTEFGVSRVTPIKTQERLNWEEIERQLNFLLRGRTIGEVLMGKIESLKGSGFLRLIESLIGETVERYLDAGLENLLKDETLTLEDIRNLLEEVKDQKFLESLVGEGISVMIGREIGRKNLEKFAVFSGRYFKGESPIGSVYFFTSKVTRYDRNHKIFEYILNRLSEYFTSTSRR</sequence>
<dbReference type="GO" id="GO:0045892">
    <property type="term" value="P:negative regulation of DNA-templated transcription"/>
    <property type="evidence" value="ECO:0007669"/>
    <property type="project" value="UniProtKB-UniRule"/>
</dbReference>
<evidence type="ECO:0000256" key="1">
    <source>
        <dbReference type="ARBA" id="ARBA00022491"/>
    </source>
</evidence>
<feature type="domain" description="Heat-inducible transcription repressor HrcA C-terminal" evidence="6">
    <location>
        <begin position="118"/>
        <end position="314"/>
    </location>
</feature>
<evidence type="ECO:0000259" key="6">
    <source>
        <dbReference type="Pfam" id="PF01628"/>
    </source>
</evidence>
<comment type="caution">
    <text evidence="7">The sequence shown here is derived from an EMBL/GenBank/DDBJ whole genome shotgun (WGS) entry which is preliminary data.</text>
</comment>